<evidence type="ECO:0000313" key="3">
    <source>
        <dbReference type="Proteomes" id="UP001078443"/>
    </source>
</evidence>
<proteinExistence type="predicted"/>
<sequence>MSIKLTVHFDDPFWVGSFEKVVKNEYSVCKVTFGVEPKDCEVYQFILKNFYKLKFSRCQKVEKIEKKKINPKRLQRKIKKETENRGASTKAQQAIKMEFEVRKKEKKVLSKKRKEEIEHEKFSKKQKMKKEKRKGR</sequence>
<protein>
    <submittedName>
        <fullName evidence="2">YjdF family protein</fullName>
    </submittedName>
</protein>
<reference evidence="2" key="1">
    <citation type="submission" date="2022-12" db="EMBL/GenBank/DDBJ databases">
        <authorList>
            <person name="Wang J."/>
        </authorList>
    </citation>
    <scope>NUCLEOTIDE SEQUENCE</scope>
    <source>
        <strain evidence="2">HY-45-18</strain>
    </source>
</reference>
<dbReference type="Proteomes" id="UP001078443">
    <property type="component" value="Unassembled WGS sequence"/>
</dbReference>
<feature type="compositionally biased region" description="Basic and acidic residues" evidence="1">
    <location>
        <begin position="113"/>
        <end position="123"/>
    </location>
</feature>
<keyword evidence="3" id="KW-1185">Reference proteome</keyword>
<feature type="compositionally biased region" description="Basic residues" evidence="1">
    <location>
        <begin position="124"/>
        <end position="136"/>
    </location>
</feature>
<dbReference type="Pfam" id="PF11208">
    <property type="entry name" value="DUF2992"/>
    <property type="match status" value="1"/>
</dbReference>
<evidence type="ECO:0000256" key="1">
    <source>
        <dbReference type="SAM" id="MobiDB-lite"/>
    </source>
</evidence>
<dbReference type="InterPro" id="IPR016787">
    <property type="entry name" value="UCP021328"/>
</dbReference>
<comment type="caution">
    <text evidence="2">The sequence shown here is derived from an EMBL/GenBank/DDBJ whole genome shotgun (WGS) entry which is preliminary data.</text>
</comment>
<dbReference type="RefSeq" id="WP_268039358.1">
    <property type="nucleotide sequence ID" value="NZ_JAPQER010000001.1"/>
</dbReference>
<accession>A0ABT4CVT7</accession>
<feature type="region of interest" description="Disordered" evidence="1">
    <location>
        <begin position="104"/>
        <end position="136"/>
    </location>
</feature>
<dbReference type="EMBL" id="JAPQER010000001">
    <property type="protein sequence ID" value="MCY6483096.1"/>
    <property type="molecule type" value="Genomic_DNA"/>
</dbReference>
<evidence type="ECO:0000313" key="2">
    <source>
        <dbReference type="EMBL" id="MCY6483096.1"/>
    </source>
</evidence>
<name>A0ABT4CVT7_9CLOT</name>
<dbReference type="PIRSF" id="PIRSF021328">
    <property type="entry name" value="UCP021328"/>
    <property type="match status" value="1"/>
</dbReference>
<gene>
    <name evidence="2" type="ORF">OW763_01845</name>
</gene>
<organism evidence="2 3">
    <name type="scientific">Clostridium aestuarii</name>
    <dbReference type="NCBI Taxonomy" id="338193"/>
    <lineage>
        <taxon>Bacteria</taxon>
        <taxon>Bacillati</taxon>
        <taxon>Bacillota</taxon>
        <taxon>Clostridia</taxon>
        <taxon>Eubacteriales</taxon>
        <taxon>Clostridiaceae</taxon>
        <taxon>Clostridium</taxon>
    </lineage>
</organism>